<gene>
    <name evidence="1" type="ORF">GFB47_12140</name>
</gene>
<dbReference type="Proteomes" id="UP000348942">
    <property type="component" value="Chromosome 2"/>
</dbReference>
<evidence type="ECO:0000313" key="2">
    <source>
        <dbReference type="Proteomes" id="UP000348942"/>
    </source>
</evidence>
<sequence>MSMQILNRYVDQVSQKITVYVSQLGQCKNSECELETAQQCQRELACENCQRHRSGSSR</sequence>
<keyword evidence="2" id="KW-1185">Reference proteome</keyword>
<dbReference type="RefSeq" id="WP_153448332.1">
    <property type="nucleotide sequence ID" value="NZ_CP045700.1"/>
</dbReference>
<dbReference type="EMBL" id="CP045700">
    <property type="protein sequence ID" value="QGA66197.1"/>
    <property type="molecule type" value="Genomic_DNA"/>
</dbReference>
<organism evidence="1 2">
    <name type="scientific">Vibrio algicola</name>
    <dbReference type="NCBI Taxonomy" id="2662262"/>
    <lineage>
        <taxon>Bacteria</taxon>
        <taxon>Pseudomonadati</taxon>
        <taxon>Pseudomonadota</taxon>
        <taxon>Gammaproteobacteria</taxon>
        <taxon>Vibrionales</taxon>
        <taxon>Vibrionaceae</taxon>
        <taxon>Vibrio</taxon>
    </lineage>
</organism>
<protein>
    <submittedName>
        <fullName evidence="1">Uncharacterized protein</fullName>
    </submittedName>
</protein>
<proteinExistence type="predicted"/>
<accession>A0A5Q0TMB9</accession>
<evidence type="ECO:0000313" key="1">
    <source>
        <dbReference type="EMBL" id="QGA66197.1"/>
    </source>
</evidence>
<name>A0A5Q0TMB9_9VIBR</name>
<reference evidence="1 2" key="1">
    <citation type="submission" date="2019-10" db="EMBL/GenBank/DDBJ databases">
        <title>Vibrio sp. nov., isolated from Coralline algae surface.</title>
        <authorList>
            <person name="Geng Y."/>
            <person name="Zhang X."/>
        </authorList>
    </citation>
    <scope>NUCLEOTIDE SEQUENCE [LARGE SCALE GENOMIC DNA]</scope>
    <source>
        <strain evidence="1 2">SM1977</strain>
    </source>
</reference>
<dbReference type="AlphaFoldDB" id="A0A5Q0TMB9"/>